<keyword evidence="2 3" id="KW-0548">Nucleotidyltransferase</keyword>
<dbReference type="RefSeq" id="WP_273189993.1">
    <property type="nucleotide sequence ID" value="NZ_DYUZ01000022.1"/>
</dbReference>
<dbReference type="NCBIfam" id="TIGR00453">
    <property type="entry name" value="ispD"/>
    <property type="match status" value="1"/>
</dbReference>
<feature type="site" description="Positions MEP for the nucleophilic attack" evidence="3">
    <location>
        <position position="228"/>
    </location>
</feature>
<evidence type="ECO:0000313" key="5">
    <source>
        <dbReference type="Proteomes" id="UP000753256"/>
    </source>
</evidence>
<accession>A0A921IWF1</accession>
<comment type="catalytic activity">
    <reaction evidence="3">
        <text>2-C-methyl-D-erythritol 4-phosphate + CTP + H(+) = 4-CDP-2-C-methyl-D-erythritol + diphosphate</text>
        <dbReference type="Rhea" id="RHEA:13429"/>
        <dbReference type="ChEBI" id="CHEBI:15378"/>
        <dbReference type="ChEBI" id="CHEBI:33019"/>
        <dbReference type="ChEBI" id="CHEBI:37563"/>
        <dbReference type="ChEBI" id="CHEBI:57823"/>
        <dbReference type="ChEBI" id="CHEBI:58262"/>
        <dbReference type="EC" id="2.7.7.60"/>
    </reaction>
</comment>
<dbReference type="InterPro" id="IPR034683">
    <property type="entry name" value="IspD/TarI"/>
</dbReference>
<evidence type="ECO:0000256" key="1">
    <source>
        <dbReference type="ARBA" id="ARBA00022679"/>
    </source>
</evidence>
<gene>
    <name evidence="3 4" type="primary">ispD</name>
    <name evidence="4" type="ORF">K8V70_05455</name>
</gene>
<keyword evidence="3" id="KW-0414">Isoprene biosynthesis</keyword>
<dbReference type="AlphaFoldDB" id="A0A921IWF1"/>
<feature type="site" description="Transition state stabilizer" evidence="3">
    <location>
        <position position="29"/>
    </location>
</feature>
<comment type="function">
    <text evidence="3">Catalyzes the formation of 4-diphosphocytidyl-2-C-methyl-D-erythritol from CTP and 2-C-methyl-D-erythritol 4-phosphate (MEP).</text>
</comment>
<comment type="similarity">
    <text evidence="3">Belongs to the IspD/TarI cytidylyltransferase family. IspD subfamily.</text>
</comment>
<dbReference type="InterPro" id="IPR050088">
    <property type="entry name" value="IspD/TarI_cytidylyltransf_bact"/>
</dbReference>
<feature type="site" description="Transition state stabilizer" evidence="3">
    <location>
        <position position="36"/>
    </location>
</feature>
<dbReference type="InterPro" id="IPR001228">
    <property type="entry name" value="IspD"/>
</dbReference>
<dbReference type="GO" id="GO:0019288">
    <property type="term" value="P:isopentenyl diphosphate biosynthetic process, methylerythritol 4-phosphate pathway"/>
    <property type="evidence" value="ECO:0007669"/>
    <property type="project" value="UniProtKB-UniRule"/>
</dbReference>
<protein>
    <recommendedName>
        <fullName evidence="3">2-C-methyl-D-erythritol 4-phosphate cytidylyltransferase</fullName>
        <ecNumber evidence="3">2.7.7.60</ecNumber>
    </recommendedName>
    <alternativeName>
        <fullName evidence="3">4-diphosphocytidyl-2C-methyl-D-erythritol synthase</fullName>
    </alternativeName>
    <alternativeName>
        <fullName evidence="3">MEP cytidylyltransferase</fullName>
        <shortName evidence="3">MCT</shortName>
    </alternativeName>
</protein>
<evidence type="ECO:0000256" key="2">
    <source>
        <dbReference type="ARBA" id="ARBA00022695"/>
    </source>
</evidence>
<dbReference type="PANTHER" id="PTHR32125">
    <property type="entry name" value="2-C-METHYL-D-ERYTHRITOL 4-PHOSPHATE CYTIDYLYLTRANSFERASE, CHLOROPLASTIC"/>
    <property type="match status" value="1"/>
</dbReference>
<keyword evidence="1 3" id="KW-0808">Transferase</keyword>
<dbReference type="HAMAP" id="MF_00108">
    <property type="entry name" value="IspD"/>
    <property type="match status" value="1"/>
</dbReference>
<proteinExistence type="inferred from homology"/>
<dbReference type="GO" id="GO:0050518">
    <property type="term" value="F:2-C-methyl-D-erythritol 4-phosphate cytidylyltransferase activity"/>
    <property type="evidence" value="ECO:0007669"/>
    <property type="project" value="UniProtKB-UniRule"/>
</dbReference>
<comment type="pathway">
    <text evidence="3">Isoprenoid biosynthesis; isopentenyl diphosphate biosynthesis via DXP pathway; isopentenyl diphosphate from 1-deoxy-D-xylulose 5-phosphate: step 2/6.</text>
</comment>
<dbReference type="EC" id="2.7.7.60" evidence="3"/>
<dbReference type="EMBL" id="DYUZ01000022">
    <property type="protein sequence ID" value="HJG37290.1"/>
    <property type="molecule type" value="Genomic_DNA"/>
</dbReference>
<feature type="site" description="Positions MEP for the nucleophilic attack" evidence="3">
    <location>
        <position position="172"/>
    </location>
</feature>
<dbReference type="Proteomes" id="UP000753256">
    <property type="component" value="Unassembled WGS sequence"/>
</dbReference>
<organism evidence="4 5">
    <name type="scientific">Enorma phocaeensis</name>
    <dbReference type="NCBI Taxonomy" id="1871019"/>
    <lineage>
        <taxon>Bacteria</taxon>
        <taxon>Bacillati</taxon>
        <taxon>Actinomycetota</taxon>
        <taxon>Coriobacteriia</taxon>
        <taxon>Coriobacteriales</taxon>
        <taxon>Coriobacteriaceae</taxon>
        <taxon>Enorma</taxon>
    </lineage>
</organism>
<dbReference type="SUPFAM" id="SSF53448">
    <property type="entry name" value="Nucleotide-diphospho-sugar transferases"/>
    <property type="match status" value="1"/>
</dbReference>
<name>A0A921IWF1_9ACTN</name>
<reference evidence="4" key="1">
    <citation type="journal article" date="2021" name="PeerJ">
        <title>Extensive microbial diversity within the chicken gut microbiome revealed by metagenomics and culture.</title>
        <authorList>
            <person name="Gilroy R."/>
            <person name="Ravi A."/>
            <person name="Getino M."/>
            <person name="Pursley I."/>
            <person name="Horton D.L."/>
            <person name="Alikhan N.F."/>
            <person name="Baker D."/>
            <person name="Gharbi K."/>
            <person name="Hall N."/>
            <person name="Watson M."/>
            <person name="Adriaenssens E.M."/>
            <person name="Foster-Nyarko E."/>
            <person name="Jarju S."/>
            <person name="Secka A."/>
            <person name="Antonio M."/>
            <person name="Oren A."/>
            <person name="Chaudhuri R.R."/>
            <person name="La Ragione R."/>
            <person name="Hildebrand F."/>
            <person name="Pallen M.J."/>
        </authorList>
    </citation>
    <scope>NUCLEOTIDE SEQUENCE</scope>
    <source>
        <strain evidence="4">ChiHjej13B12-9602</strain>
    </source>
</reference>
<dbReference type="Gene3D" id="3.90.550.10">
    <property type="entry name" value="Spore Coat Polysaccharide Biosynthesis Protein SpsA, Chain A"/>
    <property type="match status" value="1"/>
</dbReference>
<dbReference type="FunFam" id="3.90.550.10:FF:000003">
    <property type="entry name" value="2-C-methyl-D-erythritol 4-phosphate cytidylyltransferase"/>
    <property type="match status" value="1"/>
</dbReference>
<reference evidence="4" key="2">
    <citation type="submission" date="2021-09" db="EMBL/GenBank/DDBJ databases">
        <authorList>
            <person name="Gilroy R."/>
        </authorList>
    </citation>
    <scope>NUCLEOTIDE SEQUENCE</scope>
    <source>
        <strain evidence="4">ChiHjej13B12-9602</strain>
    </source>
</reference>
<dbReference type="InterPro" id="IPR029044">
    <property type="entry name" value="Nucleotide-diphossugar_trans"/>
</dbReference>
<sequence length="249" mass="26522">MRGQHSSYGDGLSSPRVCAVVVAGGSGQRFGNPGGKQLIDVAGRPLVSWCLEAFDRAAYVGHIVVVCPEERREEMRRLAVVPFAFTTPVTFANAGATRQDSTDAGVDAVPAGFDIVAIHDGARPLITPEAIDHAIEELLADQGLDGVVCGQPAIDTLKVVGADGAIEGTPPRSRFWTVQTPQIIRLDAMRRAHAAAVEAGFVGTDDSSLVERFGGRMRCVETSRDNIKVTVPEDLLLVTAMLKARIHAR</sequence>
<dbReference type="PANTHER" id="PTHR32125:SF4">
    <property type="entry name" value="2-C-METHYL-D-ERYTHRITOL 4-PHOSPHATE CYTIDYLYLTRANSFERASE, CHLOROPLASTIC"/>
    <property type="match status" value="1"/>
</dbReference>
<evidence type="ECO:0000256" key="3">
    <source>
        <dbReference type="HAMAP-Rule" id="MF_00108"/>
    </source>
</evidence>
<comment type="caution">
    <text evidence="4">The sequence shown here is derived from an EMBL/GenBank/DDBJ whole genome shotgun (WGS) entry which is preliminary data.</text>
</comment>
<evidence type="ECO:0000313" key="4">
    <source>
        <dbReference type="EMBL" id="HJG37290.1"/>
    </source>
</evidence>
<dbReference type="Pfam" id="PF01128">
    <property type="entry name" value="IspD"/>
    <property type="match status" value="1"/>
</dbReference>
<dbReference type="CDD" id="cd02516">
    <property type="entry name" value="CDP-ME_synthetase"/>
    <property type="match status" value="1"/>
</dbReference>